<dbReference type="OrthoDB" id="9769567at2"/>
<dbReference type="Pfam" id="PF13343">
    <property type="entry name" value="SBP_bac_6"/>
    <property type="match status" value="1"/>
</dbReference>
<evidence type="ECO:0000313" key="6">
    <source>
        <dbReference type="EMBL" id="SFC27280.1"/>
    </source>
</evidence>
<keyword evidence="2 4" id="KW-0732">Signal</keyword>
<name>A0A0F5PZG1_9HYPH</name>
<dbReference type="PANTHER" id="PTHR30006">
    <property type="entry name" value="THIAMINE-BINDING PERIPLASMIC PROTEIN-RELATED"/>
    <property type="match status" value="1"/>
</dbReference>
<evidence type="ECO:0000256" key="1">
    <source>
        <dbReference type="ARBA" id="ARBA00008520"/>
    </source>
</evidence>
<dbReference type="Proteomes" id="UP000182258">
    <property type="component" value="Unassembled WGS sequence"/>
</dbReference>
<keyword evidence="3" id="KW-0408">Iron</keyword>
<dbReference type="EMBL" id="FOMB01000003">
    <property type="protein sequence ID" value="SFC27280.1"/>
    <property type="molecule type" value="Genomic_DNA"/>
</dbReference>
<keyword evidence="3" id="KW-0479">Metal-binding</keyword>
<evidence type="ECO:0000256" key="3">
    <source>
        <dbReference type="PIRSR" id="PIRSR002825-1"/>
    </source>
</evidence>
<reference evidence="5 7" key="1">
    <citation type="submission" date="2015-03" db="EMBL/GenBank/DDBJ databases">
        <authorList>
            <person name="Lepp D."/>
            <person name="Hassan Y.I."/>
            <person name="Li X.-Z."/>
            <person name="Zhou T."/>
        </authorList>
    </citation>
    <scope>NUCLEOTIDE SEQUENCE [LARGE SCALE GENOMIC DNA]</scope>
    <source>
        <strain evidence="5 7">Cr7-05</strain>
    </source>
</reference>
<dbReference type="RefSeq" id="WP_046170696.1">
    <property type="nucleotide sequence ID" value="NZ_FOMB01000003.1"/>
</dbReference>
<dbReference type="Proteomes" id="UP000033519">
    <property type="component" value="Unassembled WGS sequence"/>
</dbReference>
<protein>
    <submittedName>
        <fullName evidence="5">Iron ABC transporter substrate-binding protein</fullName>
    </submittedName>
    <submittedName>
        <fullName evidence="6">Iron(III) transport system substrate-binding protein</fullName>
    </submittedName>
</protein>
<proteinExistence type="inferred from homology"/>
<reference evidence="6 8" key="2">
    <citation type="submission" date="2016-10" db="EMBL/GenBank/DDBJ databases">
        <authorList>
            <person name="de Groot N.N."/>
        </authorList>
    </citation>
    <scope>NUCLEOTIDE SEQUENCE [LARGE SCALE GENOMIC DNA]</scope>
    <source>
        <strain evidence="6 8">CGMCC 1.10210</strain>
    </source>
</reference>
<evidence type="ECO:0000256" key="4">
    <source>
        <dbReference type="SAM" id="SignalP"/>
    </source>
</evidence>
<evidence type="ECO:0000313" key="7">
    <source>
        <dbReference type="Proteomes" id="UP000033519"/>
    </source>
</evidence>
<dbReference type="GO" id="GO:0030288">
    <property type="term" value="C:outer membrane-bounded periplasmic space"/>
    <property type="evidence" value="ECO:0007669"/>
    <property type="project" value="TreeGrafter"/>
</dbReference>
<dbReference type="SUPFAM" id="SSF53850">
    <property type="entry name" value="Periplasmic binding protein-like II"/>
    <property type="match status" value="1"/>
</dbReference>
<dbReference type="Gene3D" id="3.40.190.10">
    <property type="entry name" value="Periplasmic binding protein-like II"/>
    <property type="match status" value="2"/>
</dbReference>
<dbReference type="GO" id="GO:0046872">
    <property type="term" value="F:metal ion binding"/>
    <property type="evidence" value="ECO:0007669"/>
    <property type="project" value="UniProtKB-KW"/>
</dbReference>
<feature type="chain" id="PRO_5010418794" evidence="4">
    <location>
        <begin position="27"/>
        <end position="348"/>
    </location>
</feature>
<evidence type="ECO:0000313" key="5">
    <source>
        <dbReference type="EMBL" id="KKC33209.1"/>
    </source>
</evidence>
<feature type="binding site" evidence="3">
    <location>
        <position position="223"/>
    </location>
    <ligand>
        <name>Fe cation</name>
        <dbReference type="ChEBI" id="CHEBI:24875"/>
    </ligand>
</feature>
<dbReference type="PANTHER" id="PTHR30006:SF15">
    <property type="entry name" value="IRON-UTILIZATION PERIPLASMIC PROTEIN"/>
    <property type="match status" value="1"/>
</dbReference>
<evidence type="ECO:0000256" key="2">
    <source>
        <dbReference type="ARBA" id="ARBA00022729"/>
    </source>
</evidence>
<organism evidence="6 8">
    <name type="scientific">Devosia psychrophila</name>
    <dbReference type="NCBI Taxonomy" id="728005"/>
    <lineage>
        <taxon>Bacteria</taxon>
        <taxon>Pseudomonadati</taxon>
        <taxon>Pseudomonadota</taxon>
        <taxon>Alphaproteobacteria</taxon>
        <taxon>Hyphomicrobiales</taxon>
        <taxon>Devosiaceae</taxon>
        <taxon>Devosia</taxon>
    </lineage>
</organism>
<sequence length="348" mass="37084">MITTKRLALTLLGSVALCGLAMPAFAQSGEVNIYSYREQSLLQPLLDGFSAETGIKANVLYAGDGLLERVAAEGELSPVDVVLTVDIGNLVGAEEQGLTQPITTPVLAERVPAEFRDDNANWTALSLRARVFYVSKDRVDATALTYDDIAGPEWKGRLCTRPGDHPYNIGLVAQRIAANGLDATRTWLTAVRDNLAYAPTGGDREGVKNILAGTCDLSITNTYYMGVMLNNDAEPEQKDWAASARIIYPDAEGAGTQVNVAGGFIAKHAPNAENANALIAFLLSDEAQAIYADTNYEFPVVASVAPAELTQSWGVLKAATTPLVEVAAHRAEAAALVDEIKFNEGAQK</sequence>
<dbReference type="PIRSF" id="PIRSF002825">
    <property type="entry name" value="CfbpA"/>
    <property type="match status" value="1"/>
</dbReference>
<accession>A0A0F5PZG1</accession>
<comment type="similarity">
    <text evidence="1">Belongs to the bacterial solute-binding protein 1 family.</text>
</comment>
<dbReference type="PATRIC" id="fig|728005.3.peg.4550"/>
<keyword evidence="7" id="KW-1185">Reference proteome</keyword>
<feature type="signal peptide" evidence="4">
    <location>
        <begin position="1"/>
        <end position="26"/>
    </location>
</feature>
<evidence type="ECO:0000313" key="8">
    <source>
        <dbReference type="Proteomes" id="UP000182258"/>
    </source>
</evidence>
<dbReference type="EMBL" id="LAPV01000093">
    <property type="protein sequence ID" value="KKC33209.1"/>
    <property type="molecule type" value="Genomic_DNA"/>
</dbReference>
<feature type="binding site" evidence="3">
    <location>
        <position position="224"/>
    </location>
    <ligand>
        <name>Fe cation</name>
        <dbReference type="ChEBI" id="CHEBI:24875"/>
    </ligand>
</feature>
<dbReference type="InterPro" id="IPR026045">
    <property type="entry name" value="Ferric-bd"/>
</dbReference>
<gene>
    <name evidence="6" type="ORF">SAMN04488059_103218</name>
    <name evidence="5" type="ORF">WH91_09170</name>
</gene>
<dbReference type="STRING" id="728005.SAMN04488059_103218"/>
<dbReference type="AlphaFoldDB" id="A0A0F5PZG1"/>